<dbReference type="PANTHER" id="PTHR21555">
    <property type="entry name" value="SPECIFICALLY ANDROGEN-REGULATED GENE PROTEIN"/>
    <property type="match status" value="1"/>
</dbReference>
<dbReference type="InterPro" id="IPR026152">
    <property type="entry name" value="SARG"/>
</dbReference>
<keyword evidence="3" id="KW-1185">Reference proteome</keyword>
<sequence>MLLAIMQFVFGLVYYFHLLSSYRLTIQCVPLTKMPKSDTWPGGTEPETMNGMESAGSCDSVVSANSGFSDDSLEHLSAEEKACLMFLEETIESLDNEDDSGVSHDEPERLSGTGNLAARLSDRSVSMRNSNVHGSEKPDKQPIKKNIDTKHKHSYLVPTPFVVASGSQSSLPSTKSLTASSQSQLKSKSNKLSPGHNQKRSTSPVPVVQPSAQRKENSAKPAEGPLPRGPLSYDALVHLRRNASQKKTPLCPSVDHTIDLNRQCPLPMEGQKFGNATKSGSEVYRSKTDPPAVPPKPPKKPANIVQNEEPITADMSERVKHATNPDVVRQEALQRLGLLKDHKHKDGAPPHAKPHSKKTAKDPSDPKSSSSQKQPDPKSRPLRKSTGVYWQSKEEQQPVLLLHVKSQPSGSKTEGLERSVNQNPDSNSRKHPEAQHIPCAKPMKTTSQPSSGTPGDSVAYTAMVVPGMGSDREEALRKLGLLKS</sequence>
<dbReference type="Pfam" id="PF15385">
    <property type="entry name" value="SARG"/>
    <property type="match status" value="1"/>
</dbReference>
<feature type="region of interest" description="Disordered" evidence="1">
    <location>
        <begin position="95"/>
        <end position="145"/>
    </location>
</feature>
<feature type="compositionally biased region" description="Basic and acidic residues" evidence="1">
    <location>
        <begin position="338"/>
        <end position="348"/>
    </location>
</feature>
<feature type="compositionally biased region" description="Polar residues" evidence="1">
    <location>
        <begin position="444"/>
        <end position="454"/>
    </location>
</feature>
<feature type="compositionally biased region" description="Low complexity" evidence="1">
    <location>
        <begin position="173"/>
        <end position="193"/>
    </location>
</feature>
<feature type="compositionally biased region" description="Basic and acidic residues" evidence="1">
    <location>
        <begin position="134"/>
        <end position="145"/>
    </location>
</feature>
<name>A0A3Q2D736_CYPVA</name>
<dbReference type="AlphaFoldDB" id="A0A3Q2D736"/>
<dbReference type="GeneTree" id="ENSGT00390000017874"/>
<feature type="region of interest" description="Disordered" evidence="1">
    <location>
        <begin position="165"/>
        <end position="233"/>
    </location>
</feature>
<evidence type="ECO:0000256" key="1">
    <source>
        <dbReference type="SAM" id="MobiDB-lite"/>
    </source>
</evidence>
<evidence type="ECO:0000313" key="3">
    <source>
        <dbReference type="Proteomes" id="UP000265020"/>
    </source>
</evidence>
<dbReference type="PANTHER" id="PTHR21555:SF1">
    <property type="entry name" value="SPECIFICALLY ANDROGEN-REGULATED GENE PROTEIN"/>
    <property type="match status" value="1"/>
</dbReference>
<accession>A0A3Q2D736</accession>
<evidence type="ECO:0000313" key="2">
    <source>
        <dbReference type="Ensembl" id="ENSCVAP00000014393.1"/>
    </source>
</evidence>
<dbReference type="Proteomes" id="UP000265020">
    <property type="component" value="Unassembled WGS sequence"/>
</dbReference>
<feature type="region of interest" description="Disordered" evidence="1">
    <location>
        <begin position="265"/>
        <end position="459"/>
    </location>
</feature>
<feature type="compositionally biased region" description="Polar residues" evidence="1">
    <location>
        <begin position="123"/>
        <end position="133"/>
    </location>
</feature>
<dbReference type="OMA" id="NGMESAG"/>
<protein>
    <submittedName>
        <fullName evidence="2">Zgc:158258</fullName>
    </submittedName>
</protein>
<organism evidence="2 3">
    <name type="scientific">Cyprinodon variegatus</name>
    <name type="common">Sheepshead minnow</name>
    <dbReference type="NCBI Taxonomy" id="28743"/>
    <lineage>
        <taxon>Eukaryota</taxon>
        <taxon>Metazoa</taxon>
        <taxon>Chordata</taxon>
        <taxon>Craniata</taxon>
        <taxon>Vertebrata</taxon>
        <taxon>Euteleostomi</taxon>
        <taxon>Actinopterygii</taxon>
        <taxon>Neopterygii</taxon>
        <taxon>Teleostei</taxon>
        <taxon>Neoteleostei</taxon>
        <taxon>Acanthomorphata</taxon>
        <taxon>Ovalentaria</taxon>
        <taxon>Atherinomorphae</taxon>
        <taxon>Cyprinodontiformes</taxon>
        <taxon>Cyprinodontidae</taxon>
        <taxon>Cyprinodon</taxon>
    </lineage>
</organism>
<proteinExistence type="predicted"/>
<reference evidence="2" key="1">
    <citation type="submission" date="2025-08" db="UniProtKB">
        <authorList>
            <consortium name="Ensembl"/>
        </authorList>
    </citation>
    <scope>IDENTIFICATION</scope>
</reference>
<dbReference type="Ensembl" id="ENSCVAT00000022196.1">
    <property type="protein sequence ID" value="ENSCVAP00000014393.1"/>
    <property type="gene ID" value="ENSCVAG00000017014.1"/>
</dbReference>
<reference evidence="2" key="2">
    <citation type="submission" date="2025-09" db="UniProtKB">
        <authorList>
            <consortium name="Ensembl"/>
        </authorList>
    </citation>
    <scope>IDENTIFICATION</scope>
</reference>